<evidence type="ECO:0000256" key="3">
    <source>
        <dbReference type="SAM" id="SignalP"/>
    </source>
</evidence>
<feature type="chain" id="PRO_5045669996" evidence="3">
    <location>
        <begin position="19"/>
        <end position="152"/>
    </location>
</feature>
<reference evidence="5" key="1">
    <citation type="journal article" date="2023" name="Int. J. Syst. Evol. Microbiol.">
        <title>Sinisalibacter aestuarii sp. nov., isolated from estuarine sediment of the Arakawa River.</title>
        <authorList>
            <person name="Arafat S.T."/>
            <person name="Hirano S."/>
            <person name="Sato A."/>
            <person name="Takeuchi K."/>
            <person name="Yasuda T."/>
            <person name="Terahara T."/>
            <person name="Hamada M."/>
            <person name="Kobayashi T."/>
        </authorList>
    </citation>
    <scope>NUCLEOTIDE SEQUENCE</scope>
    <source>
        <strain evidence="5">B-399</strain>
    </source>
</reference>
<dbReference type="RefSeq" id="WP_281841561.1">
    <property type="nucleotide sequence ID" value="NZ_BROH01000003.1"/>
</dbReference>
<gene>
    <name evidence="5" type="ORF">STA1M1_14450</name>
</gene>
<dbReference type="InterPro" id="IPR007450">
    <property type="entry name" value="BamE_dom"/>
</dbReference>
<feature type="signal peptide" evidence="3">
    <location>
        <begin position="1"/>
        <end position="18"/>
    </location>
</feature>
<organism evidence="5 6">
    <name type="scientific">Sinisalibacter aestuarii</name>
    <dbReference type="NCBI Taxonomy" id="2949426"/>
    <lineage>
        <taxon>Bacteria</taxon>
        <taxon>Pseudomonadati</taxon>
        <taxon>Pseudomonadota</taxon>
        <taxon>Alphaproteobacteria</taxon>
        <taxon>Rhodobacterales</taxon>
        <taxon>Roseobacteraceae</taxon>
        <taxon>Sinisalibacter</taxon>
    </lineage>
</organism>
<comment type="caution">
    <text evidence="5">The sequence shown here is derived from an EMBL/GenBank/DDBJ whole genome shotgun (WGS) entry which is preliminary data.</text>
</comment>
<dbReference type="EMBL" id="BROH01000003">
    <property type="protein sequence ID" value="GKY87576.1"/>
    <property type="molecule type" value="Genomic_DNA"/>
</dbReference>
<evidence type="ECO:0000256" key="2">
    <source>
        <dbReference type="ARBA" id="ARBA00023136"/>
    </source>
</evidence>
<protein>
    <submittedName>
        <fullName evidence="5">Outer membrane protein assembly factor BamE</fullName>
    </submittedName>
</protein>
<evidence type="ECO:0000259" key="4">
    <source>
        <dbReference type="Pfam" id="PF04355"/>
    </source>
</evidence>
<evidence type="ECO:0000313" key="6">
    <source>
        <dbReference type="Proteomes" id="UP001144205"/>
    </source>
</evidence>
<accession>A0ABQ5LTC3</accession>
<sequence>MSRAAVIVRYMVAVLALAAASACTPIYNYHGFIPAPDDLEEIQVGLDTRSTVEAIIGKPGASGLLAEGAWYYVRSEFKHDTFRAPEEIDRQVVAISFDEDGVVENVERFGLERGQVVALERRVTDSNIEGVSFLRQLFGNTGTLNNIRNAFN</sequence>
<dbReference type="Pfam" id="PF04355">
    <property type="entry name" value="BamE"/>
    <property type="match status" value="1"/>
</dbReference>
<dbReference type="Gene3D" id="3.30.1450.10">
    <property type="match status" value="1"/>
</dbReference>
<evidence type="ECO:0000313" key="5">
    <source>
        <dbReference type="EMBL" id="GKY87576.1"/>
    </source>
</evidence>
<feature type="domain" description="Outer membrane protein assembly factor BamE" evidence="4">
    <location>
        <begin position="33"/>
        <end position="106"/>
    </location>
</feature>
<proteinExistence type="predicted"/>
<evidence type="ECO:0000256" key="1">
    <source>
        <dbReference type="ARBA" id="ARBA00022729"/>
    </source>
</evidence>
<dbReference type="Proteomes" id="UP001144205">
    <property type="component" value="Unassembled WGS sequence"/>
</dbReference>
<dbReference type="PROSITE" id="PS51257">
    <property type="entry name" value="PROKAR_LIPOPROTEIN"/>
    <property type="match status" value="1"/>
</dbReference>
<dbReference type="InterPro" id="IPR037873">
    <property type="entry name" value="BamE-like"/>
</dbReference>
<keyword evidence="6" id="KW-1185">Reference proteome</keyword>
<keyword evidence="1 3" id="KW-0732">Signal</keyword>
<name>A0ABQ5LTC3_9RHOB</name>
<keyword evidence="2" id="KW-0472">Membrane</keyword>